<sequence>MDCEKTCVTCPSLVEEGEGRRLSEGRTTPPLTFPHCTGEGSVHHQSLPAGNKVGMEIYFYCTAMVAVVKMASEAVVALCGNRPGWRRQRDKVAVVVAAR</sequence>
<dbReference type="Proteomes" id="UP000324222">
    <property type="component" value="Unassembled WGS sequence"/>
</dbReference>
<protein>
    <submittedName>
        <fullName evidence="1">Uncharacterized protein</fullName>
    </submittedName>
</protein>
<reference evidence="1 2" key="1">
    <citation type="submission" date="2019-05" db="EMBL/GenBank/DDBJ databases">
        <title>Another draft genome of Portunus trituberculatus and its Hox gene families provides insights of decapod evolution.</title>
        <authorList>
            <person name="Jeong J.-H."/>
            <person name="Song I."/>
            <person name="Kim S."/>
            <person name="Choi T."/>
            <person name="Kim D."/>
            <person name="Ryu S."/>
            <person name="Kim W."/>
        </authorList>
    </citation>
    <scope>NUCLEOTIDE SEQUENCE [LARGE SCALE GENOMIC DNA]</scope>
    <source>
        <tissue evidence="1">Muscle</tissue>
    </source>
</reference>
<dbReference type="EMBL" id="VSRR010040016">
    <property type="protein sequence ID" value="MPC74926.1"/>
    <property type="molecule type" value="Genomic_DNA"/>
</dbReference>
<comment type="caution">
    <text evidence="1">The sequence shown here is derived from an EMBL/GenBank/DDBJ whole genome shotgun (WGS) entry which is preliminary data.</text>
</comment>
<name>A0A5B7HZ04_PORTR</name>
<dbReference type="AlphaFoldDB" id="A0A5B7HZ04"/>
<evidence type="ECO:0000313" key="2">
    <source>
        <dbReference type="Proteomes" id="UP000324222"/>
    </source>
</evidence>
<proteinExistence type="predicted"/>
<gene>
    <name evidence="1" type="ORF">E2C01_069306</name>
</gene>
<accession>A0A5B7HZ04</accession>
<evidence type="ECO:0000313" key="1">
    <source>
        <dbReference type="EMBL" id="MPC74926.1"/>
    </source>
</evidence>
<keyword evidence="2" id="KW-1185">Reference proteome</keyword>
<organism evidence="1 2">
    <name type="scientific">Portunus trituberculatus</name>
    <name type="common">Swimming crab</name>
    <name type="synonym">Neptunus trituberculatus</name>
    <dbReference type="NCBI Taxonomy" id="210409"/>
    <lineage>
        <taxon>Eukaryota</taxon>
        <taxon>Metazoa</taxon>
        <taxon>Ecdysozoa</taxon>
        <taxon>Arthropoda</taxon>
        <taxon>Crustacea</taxon>
        <taxon>Multicrustacea</taxon>
        <taxon>Malacostraca</taxon>
        <taxon>Eumalacostraca</taxon>
        <taxon>Eucarida</taxon>
        <taxon>Decapoda</taxon>
        <taxon>Pleocyemata</taxon>
        <taxon>Brachyura</taxon>
        <taxon>Eubrachyura</taxon>
        <taxon>Portunoidea</taxon>
        <taxon>Portunidae</taxon>
        <taxon>Portuninae</taxon>
        <taxon>Portunus</taxon>
    </lineage>
</organism>